<evidence type="ECO:0000256" key="1">
    <source>
        <dbReference type="SAM" id="SignalP"/>
    </source>
</evidence>
<dbReference type="RefSeq" id="WP_105042293.1">
    <property type="nucleotide sequence ID" value="NZ_MQWA01000001.1"/>
</dbReference>
<evidence type="ECO:0008006" key="4">
    <source>
        <dbReference type="Google" id="ProtNLM"/>
    </source>
</evidence>
<name>A0A2S7TZZ2_9BACT</name>
<feature type="signal peptide" evidence="1">
    <location>
        <begin position="1"/>
        <end position="21"/>
    </location>
</feature>
<dbReference type="AlphaFoldDB" id="A0A2S7TZZ2"/>
<dbReference type="EMBL" id="MQWA01000001">
    <property type="protein sequence ID" value="PQJ27801.1"/>
    <property type="molecule type" value="Genomic_DNA"/>
</dbReference>
<evidence type="ECO:0000313" key="2">
    <source>
        <dbReference type="EMBL" id="PQJ27801.1"/>
    </source>
</evidence>
<organism evidence="2 3">
    <name type="scientific">Rubritalea profundi</name>
    <dbReference type="NCBI Taxonomy" id="1658618"/>
    <lineage>
        <taxon>Bacteria</taxon>
        <taxon>Pseudomonadati</taxon>
        <taxon>Verrucomicrobiota</taxon>
        <taxon>Verrucomicrobiia</taxon>
        <taxon>Verrucomicrobiales</taxon>
        <taxon>Rubritaleaceae</taxon>
        <taxon>Rubritalea</taxon>
    </lineage>
</organism>
<comment type="caution">
    <text evidence="2">The sequence shown here is derived from an EMBL/GenBank/DDBJ whole genome shotgun (WGS) entry which is preliminary data.</text>
</comment>
<feature type="chain" id="PRO_5015636387" description="PsbP C-terminal domain-containing protein" evidence="1">
    <location>
        <begin position="22"/>
        <end position="165"/>
    </location>
</feature>
<reference evidence="2 3" key="1">
    <citation type="submission" date="2016-12" db="EMBL/GenBank/DDBJ databases">
        <title>Study of bacterial adaptation to deep sea.</title>
        <authorList>
            <person name="Song J."/>
            <person name="Yoshizawa S."/>
            <person name="Kogure K."/>
        </authorList>
    </citation>
    <scope>NUCLEOTIDE SEQUENCE [LARGE SCALE GENOMIC DNA]</scope>
    <source>
        <strain evidence="2 3">SAORIC-165</strain>
    </source>
</reference>
<accession>A0A2S7TZZ2</accession>
<dbReference type="Proteomes" id="UP000239907">
    <property type="component" value="Unassembled WGS sequence"/>
</dbReference>
<keyword evidence="3" id="KW-1185">Reference proteome</keyword>
<proteinExistence type="predicted"/>
<protein>
    <recommendedName>
        <fullName evidence="4">PsbP C-terminal domain-containing protein</fullName>
    </recommendedName>
</protein>
<evidence type="ECO:0000313" key="3">
    <source>
        <dbReference type="Proteomes" id="UP000239907"/>
    </source>
</evidence>
<dbReference type="OrthoDB" id="9851433at2"/>
<sequence length="165" mass="18600">MLSNFVILCSLFTSLSGLAFAEQTYQANGFTFQHRDSEKVTVTGDKIKTLRIENADNSLFMVQNYGSSITPEQLLKKMSQSLLKQFEENAIELTHKTASRTLLGESRAGRYILFSRNNIPSESLLFTFKKDGDTICVITQMALQHSKEAERMFATIQKSLSISNK</sequence>
<gene>
    <name evidence="2" type="ORF">BSZ32_04340</name>
</gene>
<keyword evidence="1" id="KW-0732">Signal</keyword>